<dbReference type="EMBL" id="CP000629">
    <property type="protein sequence ID" value="ACM29287.1"/>
    <property type="molecule type" value="Genomic_DNA"/>
</dbReference>
<evidence type="ECO:0000256" key="1">
    <source>
        <dbReference type="ARBA" id="ARBA00004651"/>
    </source>
</evidence>
<dbReference type="InterPro" id="IPR036259">
    <property type="entry name" value="MFS_trans_sf"/>
</dbReference>
<evidence type="ECO:0000256" key="6">
    <source>
        <dbReference type="ARBA" id="ARBA00023136"/>
    </source>
</evidence>
<dbReference type="InterPro" id="IPR010290">
    <property type="entry name" value="TM_effector"/>
</dbReference>
<dbReference type="SUPFAM" id="SSF103473">
    <property type="entry name" value="MFS general substrate transporter"/>
    <property type="match status" value="1"/>
</dbReference>
<dbReference type="RefSeq" id="WP_012649612.1">
    <property type="nucleotide sequence ID" value="NC_011983.1"/>
</dbReference>
<evidence type="ECO:0000256" key="5">
    <source>
        <dbReference type="ARBA" id="ARBA00022989"/>
    </source>
</evidence>
<dbReference type="HOGENOM" id="CLU_668408_0_0_5"/>
<dbReference type="Proteomes" id="UP000001600">
    <property type="component" value="Chromosome 2"/>
</dbReference>
<dbReference type="PANTHER" id="PTHR23513">
    <property type="entry name" value="INTEGRAL MEMBRANE EFFLUX PROTEIN-RELATED"/>
    <property type="match status" value="1"/>
</dbReference>
<dbReference type="Pfam" id="PF05977">
    <property type="entry name" value="MFS_3"/>
    <property type="match status" value="1"/>
</dbReference>
<evidence type="ECO:0000256" key="4">
    <source>
        <dbReference type="ARBA" id="ARBA00022692"/>
    </source>
</evidence>
<dbReference type="GO" id="GO:0005886">
    <property type="term" value="C:plasma membrane"/>
    <property type="evidence" value="ECO:0007669"/>
    <property type="project" value="UniProtKB-SubCell"/>
</dbReference>
<organism evidence="8 9">
    <name type="scientific">Rhizobium rhizogenes (strain K84 / ATCC BAA-868)</name>
    <name type="common">Agrobacterium radiobacter</name>
    <dbReference type="NCBI Taxonomy" id="311403"/>
    <lineage>
        <taxon>Bacteria</taxon>
        <taxon>Pseudomonadati</taxon>
        <taxon>Pseudomonadota</taxon>
        <taxon>Alphaproteobacteria</taxon>
        <taxon>Hyphomicrobiales</taxon>
        <taxon>Rhizobiaceae</taxon>
        <taxon>Rhizobium/Agrobacterium group</taxon>
        <taxon>Rhizobium</taxon>
    </lineage>
</organism>
<keyword evidence="5 7" id="KW-1133">Transmembrane helix</keyword>
<comment type="subcellular location">
    <subcellularLocation>
        <location evidence="1">Cell membrane</location>
        <topology evidence="1">Multi-pass membrane protein</topology>
    </subcellularLocation>
</comment>
<reference evidence="8 9" key="1">
    <citation type="journal article" date="2009" name="J. Bacteriol.">
        <title>Genome sequences of three Agrobacterium biovars help elucidate the evolution of multichromosome genomes in bacteria.</title>
        <authorList>
            <person name="Slater S.C."/>
            <person name="Goldman B.S."/>
            <person name="Goodner B."/>
            <person name="Setubal J.C."/>
            <person name="Farrand S.K."/>
            <person name="Nester E.W."/>
            <person name="Burr T.J."/>
            <person name="Banta L."/>
            <person name="Dickerman A.W."/>
            <person name="Paulsen I."/>
            <person name="Otten L."/>
            <person name="Suen G."/>
            <person name="Welch R."/>
            <person name="Almeida N.F."/>
            <person name="Arnold F."/>
            <person name="Burton O.T."/>
            <person name="Du Z."/>
            <person name="Ewing A."/>
            <person name="Godsy E."/>
            <person name="Heisel S."/>
            <person name="Houmiel K.L."/>
            <person name="Jhaveri J."/>
            <person name="Lu J."/>
            <person name="Miller N.M."/>
            <person name="Norton S."/>
            <person name="Chen Q."/>
            <person name="Phoolcharoen W."/>
            <person name="Ohlin V."/>
            <person name="Ondrusek D."/>
            <person name="Pride N."/>
            <person name="Stricklin S.L."/>
            <person name="Sun J."/>
            <person name="Wheeler C."/>
            <person name="Wilson L."/>
            <person name="Zhu H."/>
            <person name="Wood D.W."/>
        </authorList>
    </citation>
    <scope>NUCLEOTIDE SEQUENCE [LARGE SCALE GENOMIC DNA]</scope>
    <source>
        <strain evidence="9">K84 / ATCC BAA-868</strain>
    </source>
</reference>
<sequence>MNITVKGAPNSFHLSYGFFHFGEGFRTVLFTWYVAIHLGMSSEQVGFLQTLSRSPFLLFLVFGGIISDKLGVFRTFTVVSSIYALTLIGVGITTHFWGGSYAVVIGLSIVSGFASAICSPAIDTFIPHSTQNSAETNSVDASLIYNAAKLLGTFSNIFVSFAGAAAGFILNSVPYFLGVVFLANHVRLRGIKDEIIIGEHEHRKFGSLKSATVHLMSNPRCRDIVFSSALNGLFSAPIGFIILPFIIRENFHGYIDVLVLPYITYWFGAILASSAAKRYLQRITWLGNVSLVLWLCAGVSIMALPFVKTFALLCVVLFLVGFFVSAAKPLLYGYYLKHAPVSEKALLVSIDQMAFWIMATINITLMGQFMGAWGVNNAVIGNSVIFIALVGVLALRNNIGSITNEDVYVKA</sequence>
<accession>B9JP07</accession>
<keyword evidence="3" id="KW-1003">Cell membrane</keyword>
<gene>
    <name evidence="8" type="ordered locus">Arad_7882</name>
</gene>
<keyword evidence="4 7" id="KW-0812">Transmembrane</keyword>
<keyword evidence="6 7" id="KW-0472">Membrane</keyword>
<dbReference type="Gene3D" id="1.20.1250.20">
    <property type="entry name" value="MFS general substrate transporter like domains"/>
    <property type="match status" value="1"/>
</dbReference>
<proteinExistence type="predicted"/>
<dbReference type="AlphaFoldDB" id="B9JP07"/>
<feature type="transmembrane region" description="Helical" evidence="7">
    <location>
        <begin position="224"/>
        <end position="247"/>
    </location>
</feature>
<feature type="transmembrane region" description="Helical" evidence="7">
    <location>
        <begin position="379"/>
        <end position="395"/>
    </location>
</feature>
<evidence type="ECO:0000313" key="9">
    <source>
        <dbReference type="Proteomes" id="UP000001600"/>
    </source>
</evidence>
<feature type="transmembrane region" description="Helical" evidence="7">
    <location>
        <begin position="310"/>
        <end position="332"/>
    </location>
</feature>
<evidence type="ECO:0000256" key="2">
    <source>
        <dbReference type="ARBA" id="ARBA00022448"/>
    </source>
</evidence>
<feature type="transmembrane region" description="Helical" evidence="7">
    <location>
        <begin position="157"/>
        <end position="183"/>
    </location>
</feature>
<evidence type="ECO:0000256" key="3">
    <source>
        <dbReference type="ARBA" id="ARBA00022475"/>
    </source>
</evidence>
<dbReference type="PANTHER" id="PTHR23513:SF6">
    <property type="entry name" value="MAJOR FACILITATOR SUPERFAMILY ASSOCIATED DOMAIN-CONTAINING PROTEIN"/>
    <property type="match status" value="1"/>
</dbReference>
<feature type="transmembrane region" description="Helical" evidence="7">
    <location>
        <begin position="12"/>
        <end position="35"/>
    </location>
</feature>
<feature type="transmembrane region" description="Helical" evidence="7">
    <location>
        <begin position="285"/>
        <end position="304"/>
    </location>
</feature>
<protein>
    <submittedName>
        <fullName evidence="8">Membrane protein</fullName>
    </submittedName>
</protein>
<feature type="transmembrane region" description="Helical" evidence="7">
    <location>
        <begin position="47"/>
        <end position="66"/>
    </location>
</feature>
<feature type="transmembrane region" description="Helical" evidence="7">
    <location>
        <begin position="353"/>
        <end position="373"/>
    </location>
</feature>
<name>B9JP07_RHIR8</name>
<dbReference type="eggNOG" id="COG2807">
    <property type="taxonomic scope" value="Bacteria"/>
</dbReference>
<dbReference type="KEGG" id="ara:Arad_7882"/>
<feature type="transmembrane region" description="Helical" evidence="7">
    <location>
        <begin position="253"/>
        <end position="273"/>
    </location>
</feature>
<evidence type="ECO:0000256" key="7">
    <source>
        <dbReference type="SAM" id="Phobius"/>
    </source>
</evidence>
<keyword evidence="2" id="KW-0813">Transport</keyword>
<feature type="transmembrane region" description="Helical" evidence="7">
    <location>
        <begin position="72"/>
        <end position="94"/>
    </location>
</feature>
<evidence type="ECO:0000313" key="8">
    <source>
        <dbReference type="EMBL" id="ACM29287.1"/>
    </source>
</evidence>